<evidence type="ECO:0000313" key="1">
    <source>
        <dbReference type="EMBL" id="WAR04802.1"/>
    </source>
</evidence>
<gene>
    <name evidence="1" type="ORF">MAR_020171</name>
</gene>
<protein>
    <submittedName>
        <fullName evidence="1">Uncharacterized protein</fullName>
    </submittedName>
</protein>
<proteinExistence type="predicted"/>
<dbReference type="EMBL" id="CP111016">
    <property type="protein sequence ID" value="WAR04802.1"/>
    <property type="molecule type" value="Genomic_DNA"/>
</dbReference>
<organism evidence="1 2">
    <name type="scientific">Mya arenaria</name>
    <name type="common">Soft-shell clam</name>
    <dbReference type="NCBI Taxonomy" id="6604"/>
    <lineage>
        <taxon>Eukaryota</taxon>
        <taxon>Metazoa</taxon>
        <taxon>Spiralia</taxon>
        <taxon>Lophotrochozoa</taxon>
        <taxon>Mollusca</taxon>
        <taxon>Bivalvia</taxon>
        <taxon>Autobranchia</taxon>
        <taxon>Heteroconchia</taxon>
        <taxon>Euheterodonta</taxon>
        <taxon>Imparidentia</taxon>
        <taxon>Neoheterodontei</taxon>
        <taxon>Myida</taxon>
        <taxon>Myoidea</taxon>
        <taxon>Myidae</taxon>
        <taxon>Mya</taxon>
    </lineage>
</organism>
<dbReference type="Proteomes" id="UP001164746">
    <property type="component" value="Chromosome 5"/>
</dbReference>
<keyword evidence="2" id="KW-1185">Reference proteome</keyword>
<sequence>MDCIEPPGKPELGPTTDDFSATNCIYVDADTHPYCKVMSGTPPFNVTLTIGAEIYTLVASIHDNRSFEIKNDTFHFTKHNYVRNITCHVSNLLAQAAEWNTAKLCNIEKGSGPLLIVPEYTLNHTPKIQCEVKFALPAPEVEIRIDNSTVPGQETITFDNTTQSFTSKVSLQRAEADWEGSNMCCYQRSKFYNNLEPVCKTLILKSYCKIIKDRDIYQELRYRRRTLLLGEEAGNINNDGNVVELSAYFNPGDMQRYNTLTTQDVVPNSEDVSAYPFLEVERRPFRSTRETESGYVDMRDIFETCQRANCDKSFEDMNTSASTDPDEFDPRCTRKMVAESADMGYLHTVTEKR</sequence>
<accession>A0ABY7E775</accession>
<name>A0ABY7E775_MYAAR</name>
<evidence type="ECO:0000313" key="2">
    <source>
        <dbReference type="Proteomes" id="UP001164746"/>
    </source>
</evidence>
<reference evidence="1" key="1">
    <citation type="submission" date="2022-11" db="EMBL/GenBank/DDBJ databases">
        <title>Centuries of genome instability and evolution in soft-shell clam transmissible cancer (bioRxiv).</title>
        <authorList>
            <person name="Hart S.F.M."/>
            <person name="Yonemitsu M.A."/>
            <person name="Giersch R.M."/>
            <person name="Beal B.F."/>
            <person name="Arriagada G."/>
            <person name="Davis B.W."/>
            <person name="Ostrander E.A."/>
            <person name="Goff S.P."/>
            <person name="Metzger M.J."/>
        </authorList>
    </citation>
    <scope>NUCLEOTIDE SEQUENCE</scope>
    <source>
        <strain evidence="1">MELC-2E11</strain>
        <tissue evidence="1">Siphon/mantle</tissue>
    </source>
</reference>